<dbReference type="Gene3D" id="3.30.70.1020">
    <property type="entry name" value="Trehalose-6-phosphate phosphatase related protein, domain 2"/>
    <property type="match status" value="1"/>
</dbReference>
<dbReference type="AlphaFoldDB" id="J9DUB4"/>
<dbReference type="Gene3D" id="3.40.50.1000">
    <property type="entry name" value="HAD superfamily/HAD-like"/>
    <property type="match status" value="1"/>
</dbReference>
<dbReference type="InterPro" id="IPR006379">
    <property type="entry name" value="HAD-SF_hydro_IIB"/>
</dbReference>
<dbReference type="GO" id="GO:0004805">
    <property type="term" value="F:trehalose-phosphatase activity"/>
    <property type="evidence" value="ECO:0007669"/>
    <property type="project" value="TreeGrafter"/>
</dbReference>
<dbReference type="GO" id="GO:0003825">
    <property type="term" value="F:alpha,alpha-trehalose-phosphate synthase (UDP-forming) activity"/>
    <property type="evidence" value="ECO:0007669"/>
    <property type="project" value="TreeGrafter"/>
</dbReference>
<dbReference type="OMA" id="HSMARIF"/>
<dbReference type="HOGENOM" id="CLU_002351_3_3_1"/>
<evidence type="ECO:0000256" key="2">
    <source>
        <dbReference type="ARBA" id="ARBA00006330"/>
    </source>
</evidence>
<protein>
    <submittedName>
        <fullName evidence="3">Trehalose-phosphatase</fullName>
    </submittedName>
</protein>
<dbReference type="Pfam" id="PF00982">
    <property type="entry name" value="Glyco_transf_20"/>
    <property type="match status" value="1"/>
</dbReference>
<dbReference type="InParanoid" id="J9DUB4"/>
<dbReference type="OrthoDB" id="755951at2759"/>
<dbReference type="InterPro" id="IPR023214">
    <property type="entry name" value="HAD_sf"/>
</dbReference>
<dbReference type="Gene3D" id="3.40.50.2000">
    <property type="entry name" value="Glycogen Phosphorylase B"/>
    <property type="match status" value="2"/>
</dbReference>
<dbReference type="Pfam" id="PF02358">
    <property type="entry name" value="Trehalose_PPase"/>
    <property type="match status" value="1"/>
</dbReference>
<dbReference type="InterPro" id="IPR001830">
    <property type="entry name" value="Glyco_trans_20"/>
</dbReference>
<gene>
    <name evidence="3" type="ORF">EDEG_00107</name>
</gene>
<evidence type="ECO:0000313" key="4">
    <source>
        <dbReference type="Proteomes" id="UP000003163"/>
    </source>
</evidence>
<proteinExistence type="inferred from homology"/>
<dbReference type="SUPFAM" id="SSF53756">
    <property type="entry name" value="UDP-Glycosyltransferase/glycogen phosphorylase"/>
    <property type="match status" value="1"/>
</dbReference>
<evidence type="ECO:0000256" key="1">
    <source>
        <dbReference type="ARBA" id="ARBA00005409"/>
    </source>
</evidence>
<keyword evidence="4" id="KW-1185">Reference proteome</keyword>
<comment type="similarity">
    <text evidence="2">In the C-terminal section; belongs to the trehalose phosphatase family.</text>
</comment>
<dbReference type="PANTHER" id="PTHR10788:SF106">
    <property type="entry name" value="BCDNA.GH08860"/>
    <property type="match status" value="1"/>
</dbReference>
<dbReference type="NCBIfam" id="TIGR00685">
    <property type="entry name" value="T6PP"/>
    <property type="match status" value="1"/>
</dbReference>
<dbReference type="FunCoup" id="J9DUB4">
    <property type="interactions" value="14"/>
</dbReference>
<reference evidence="3 4" key="1">
    <citation type="submission" date="2011-08" db="EMBL/GenBank/DDBJ databases">
        <authorList>
            <person name="Liu Z.J."/>
            <person name="Shi F.L."/>
            <person name="Lu J.Q."/>
            <person name="Li M."/>
            <person name="Wang Z.L."/>
        </authorList>
    </citation>
    <scope>NUCLEOTIDE SEQUENCE [LARGE SCALE GENOMIC DNA]</scope>
    <source>
        <strain evidence="3 4">USNM 41457</strain>
    </source>
</reference>
<dbReference type="SUPFAM" id="SSF56784">
    <property type="entry name" value="HAD-like"/>
    <property type="match status" value="1"/>
</dbReference>
<dbReference type="CDD" id="cd01627">
    <property type="entry name" value="HAD_TPP"/>
    <property type="match status" value="1"/>
</dbReference>
<organism evidence="3 4">
    <name type="scientific">Edhazardia aedis (strain USNM 41457)</name>
    <name type="common">Microsporidian parasite</name>
    <dbReference type="NCBI Taxonomy" id="1003232"/>
    <lineage>
        <taxon>Eukaryota</taxon>
        <taxon>Fungi</taxon>
        <taxon>Fungi incertae sedis</taxon>
        <taxon>Microsporidia</taxon>
        <taxon>Edhazardia</taxon>
    </lineage>
</organism>
<sequence length="749" mass="86461">MSVIIVTDTIPHIIAKSSTYEESVICDGLQSLINKPQANKASSTRVLAEWMRTQGIEFFNAPNFIRNIDFDSSVFHLVGIPTFYNKELANSLDYESKNEIVQHFKEQNCTAILPNSKDLVKAECFREYGKERMHNILNYTVWNDIYNVPGCYKDYKMINRLYSEAIAKIYRPGDMVVIASHMCWLVPKLLKEINKNIFVGMYCLSPFPNVELFRSLFKPKEIIESLMLCESISMLNKHDMDNFTTTLQYYFSPTFLDNGSTVEIDNHRTRLLVSEYKHLYLTSDLQKCYDNRYLEGIKKKYNSKKIVVSVADQFNRAAHTNTLIAYHDYITKYGNDIVLLLIEKNCENYVDFETESENQRIIQFIKQKKKDAKIEIYRPKTDSEYITFLKAADFGLFLCERDVLGKDILNFMQLHKTECTPVICSSFAAFNETLGISKANPKDLESISLLIKTLLTSTKAERKKIYDHVFKKTKTKNKESFIHTMMAEKNQGSLNKNQQTSKNIDEIKEAYSKSKKALIFLDYDGTLTPITENVEDAKPTSEILNLLSKLSKNQKNEVVLITGRGRSNIDDWFKDKSIEISAEHGTCLRKDGKWSTNTFDDSWITVAKNIIQFFIERTPGSFIEEKDTSICFHYRKCDPKIVKNQVLSLKSALVKFFKKNKDVSVVEGKCYVEVRLNFANKGTFAESCMVEKKYDFVLAMGDDKTDEDLFRVGEKNEKFYSIHVGTKKTNAKYRIDSVKDVHNFLGSLS</sequence>
<dbReference type="GO" id="GO:0005992">
    <property type="term" value="P:trehalose biosynthetic process"/>
    <property type="evidence" value="ECO:0007669"/>
    <property type="project" value="InterPro"/>
</dbReference>
<dbReference type="InterPro" id="IPR036412">
    <property type="entry name" value="HAD-like_sf"/>
</dbReference>
<dbReference type="GO" id="GO:0005829">
    <property type="term" value="C:cytosol"/>
    <property type="evidence" value="ECO:0007669"/>
    <property type="project" value="TreeGrafter"/>
</dbReference>
<dbReference type="InterPro" id="IPR003337">
    <property type="entry name" value="Trehalose_PPase"/>
</dbReference>
<dbReference type="VEuPathDB" id="MicrosporidiaDB:EDEG_00107"/>
<reference evidence="4" key="2">
    <citation type="submission" date="2015-07" db="EMBL/GenBank/DDBJ databases">
        <title>Contrasting host-pathogen interactions and genome evolution in two generalist and specialist microsporidian pathogens of mosquitoes.</title>
        <authorList>
            <consortium name="The Broad Institute Genomics Platform"/>
            <consortium name="The Broad Institute Genome Sequencing Center for Infectious Disease"/>
            <person name="Cuomo C.A."/>
            <person name="Sanscrainte N.D."/>
            <person name="Goldberg J.M."/>
            <person name="Heiman D."/>
            <person name="Young S."/>
            <person name="Zeng Q."/>
            <person name="Becnel J.J."/>
            <person name="Birren B.W."/>
        </authorList>
    </citation>
    <scope>NUCLEOTIDE SEQUENCE [LARGE SCALE GENOMIC DNA]</scope>
    <source>
        <strain evidence="4">USNM 41457</strain>
    </source>
</reference>
<name>J9DUB4_EDHAE</name>
<dbReference type="Proteomes" id="UP000003163">
    <property type="component" value="Unassembled WGS sequence"/>
</dbReference>
<comment type="similarity">
    <text evidence="1">In the N-terminal section; belongs to the glycosyltransferase 20 family.</text>
</comment>
<evidence type="ECO:0000313" key="3">
    <source>
        <dbReference type="EMBL" id="EJW04887.1"/>
    </source>
</evidence>
<dbReference type="GO" id="GO:0005946">
    <property type="term" value="C:alpha,alpha-trehalose-phosphate synthase complex (UDP-forming)"/>
    <property type="evidence" value="ECO:0007669"/>
    <property type="project" value="TreeGrafter"/>
</dbReference>
<dbReference type="NCBIfam" id="TIGR01484">
    <property type="entry name" value="HAD-SF-IIB"/>
    <property type="match status" value="1"/>
</dbReference>
<comment type="caution">
    <text evidence="3">The sequence shown here is derived from an EMBL/GenBank/DDBJ whole genome shotgun (WGS) entry which is preliminary data.</text>
</comment>
<dbReference type="EMBL" id="AFBI03000001">
    <property type="protein sequence ID" value="EJW04887.1"/>
    <property type="molecule type" value="Genomic_DNA"/>
</dbReference>
<accession>J9DUB4</accession>
<dbReference type="PANTHER" id="PTHR10788">
    <property type="entry name" value="TREHALOSE-6-PHOSPHATE SYNTHASE"/>
    <property type="match status" value="1"/>
</dbReference>
<dbReference type="STRING" id="1003232.J9DUB4"/>